<dbReference type="KEGG" id="pbro:HOP40_33870"/>
<feature type="domain" description="N-acetyltransferase" evidence="1">
    <location>
        <begin position="13"/>
        <end position="154"/>
    </location>
</feature>
<dbReference type="InterPro" id="IPR016181">
    <property type="entry name" value="Acyl_CoA_acyltransferase"/>
</dbReference>
<gene>
    <name evidence="2" type="ORF">HOP40_33870</name>
</gene>
<organism evidence="2 3">
    <name type="scientific">Pseudonocardia broussonetiae</name>
    <dbReference type="NCBI Taxonomy" id="2736640"/>
    <lineage>
        <taxon>Bacteria</taxon>
        <taxon>Bacillati</taxon>
        <taxon>Actinomycetota</taxon>
        <taxon>Actinomycetes</taxon>
        <taxon>Pseudonocardiales</taxon>
        <taxon>Pseudonocardiaceae</taxon>
        <taxon>Pseudonocardia</taxon>
    </lineage>
</organism>
<dbReference type="Proteomes" id="UP000505377">
    <property type="component" value="Chromosome"/>
</dbReference>
<dbReference type="PROSITE" id="PS51186">
    <property type="entry name" value="GNAT"/>
    <property type="match status" value="1"/>
</dbReference>
<dbReference type="RefSeq" id="WP_172167296.1">
    <property type="nucleotide sequence ID" value="NZ_CP053564.1"/>
</dbReference>
<protein>
    <submittedName>
        <fullName evidence="2">GNAT family N-acetyltransferase</fullName>
    </submittedName>
</protein>
<keyword evidence="2" id="KW-0808">Transferase</keyword>
<proteinExistence type="predicted"/>
<evidence type="ECO:0000313" key="3">
    <source>
        <dbReference type="Proteomes" id="UP000505377"/>
    </source>
</evidence>
<dbReference type="GO" id="GO:0016747">
    <property type="term" value="F:acyltransferase activity, transferring groups other than amino-acyl groups"/>
    <property type="evidence" value="ECO:0007669"/>
    <property type="project" value="InterPro"/>
</dbReference>
<dbReference type="InterPro" id="IPR000182">
    <property type="entry name" value="GNAT_dom"/>
</dbReference>
<dbReference type="CDD" id="cd04301">
    <property type="entry name" value="NAT_SF"/>
    <property type="match status" value="1"/>
</dbReference>
<dbReference type="Pfam" id="PF13673">
    <property type="entry name" value="Acetyltransf_10"/>
    <property type="match status" value="1"/>
</dbReference>
<dbReference type="EMBL" id="CP053564">
    <property type="protein sequence ID" value="QJY50135.1"/>
    <property type="molecule type" value="Genomic_DNA"/>
</dbReference>
<sequence>MTNDVIAATVHRAWAADLDPRTLYAILRLRVDVFVVEQSCAYPELDGRDLEDRARHYWLGGEGRPEPVLGTLRLLKEPDGEHRVGRVCTAPSARGHGLGRRLMEAVLGEVGSRPCVVDAQAHLGEFYRSLGFEPTGEAYDWDGVPHVPMRRPGR</sequence>
<name>A0A6M6JS11_9PSEU</name>
<evidence type="ECO:0000313" key="2">
    <source>
        <dbReference type="EMBL" id="QJY50135.1"/>
    </source>
</evidence>
<keyword evidence="3" id="KW-1185">Reference proteome</keyword>
<dbReference type="SUPFAM" id="SSF55729">
    <property type="entry name" value="Acyl-CoA N-acyltransferases (Nat)"/>
    <property type="match status" value="1"/>
</dbReference>
<accession>A0A6M6JS11</accession>
<dbReference type="Gene3D" id="3.40.630.30">
    <property type="match status" value="1"/>
</dbReference>
<reference evidence="2 3" key="1">
    <citation type="submission" date="2020-05" db="EMBL/GenBank/DDBJ databases">
        <authorList>
            <person name="Mo P."/>
        </authorList>
    </citation>
    <scope>NUCLEOTIDE SEQUENCE [LARGE SCALE GENOMIC DNA]</scope>
    <source>
        <strain evidence="2 3">Gen01</strain>
    </source>
</reference>
<evidence type="ECO:0000259" key="1">
    <source>
        <dbReference type="PROSITE" id="PS51186"/>
    </source>
</evidence>
<dbReference type="AlphaFoldDB" id="A0A6M6JS11"/>